<dbReference type="Pfam" id="PF00072">
    <property type="entry name" value="Response_reg"/>
    <property type="match status" value="1"/>
</dbReference>
<evidence type="ECO:0000256" key="1">
    <source>
        <dbReference type="ARBA" id="ARBA00022553"/>
    </source>
</evidence>
<feature type="domain" description="Response regulatory" evidence="7">
    <location>
        <begin position="6"/>
        <end position="122"/>
    </location>
</feature>
<dbReference type="InterPro" id="IPR016032">
    <property type="entry name" value="Sig_transdc_resp-reg_C-effctor"/>
</dbReference>
<dbReference type="PROSITE" id="PS00622">
    <property type="entry name" value="HTH_LUXR_1"/>
    <property type="match status" value="1"/>
</dbReference>
<proteinExistence type="predicted"/>
<dbReference type="InterPro" id="IPR001789">
    <property type="entry name" value="Sig_transdc_resp-reg_receiver"/>
</dbReference>
<feature type="domain" description="HTH luxR-type" evidence="6">
    <location>
        <begin position="149"/>
        <end position="214"/>
    </location>
</feature>
<keyword evidence="3 8" id="KW-0238">DNA-binding</keyword>
<dbReference type="InterPro" id="IPR011006">
    <property type="entry name" value="CheY-like_superfamily"/>
</dbReference>
<reference evidence="8 9" key="1">
    <citation type="submission" date="2018-10" db="EMBL/GenBank/DDBJ databases">
        <title>Isolation, diversity and antibacterial activity of antinobacteria from the wheat rhizosphere soil.</title>
        <authorList>
            <person name="Sun T."/>
        </authorList>
    </citation>
    <scope>NUCLEOTIDE SEQUENCE [LARGE SCALE GENOMIC DNA]</scope>
    <source>
        <strain evidence="8 9">SJ-23</strain>
    </source>
</reference>
<evidence type="ECO:0000313" key="8">
    <source>
        <dbReference type="EMBL" id="RNB51259.1"/>
    </source>
</evidence>
<dbReference type="GO" id="GO:0003677">
    <property type="term" value="F:DNA binding"/>
    <property type="evidence" value="ECO:0007669"/>
    <property type="project" value="UniProtKB-KW"/>
</dbReference>
<evidence type="ECO:0000256" key="3">
    <source>
        <dbReference type="ARBA" id="ARBA00023125"/>
    </source>
</evidence>
<dbReference type="SUPFAM" id="SSF52172">
    <property type="entry name" value="CheY-like"/>
    <property type="match status" value="1"/>
</dbReference>
<keyword evidence="4" id="KW-0804">Transcription</keyword>
<dbReference type="PRINTS" id="PR00038">
    <property type="entry name" value="HTHLUXR"/>
</dbReference>
<comment type="caution">
    <text evidence="8">The sequence shown here is derived from an EMBL/GenBank/DDBJ whole genome shotgun (WGS) entry which is preliminary data.</text>
</comment>
<evidence type="ECO:0000313" key="9">
    <source>
        <dbReference type="Proteomes" id="UP000275048"/>
    </source>
</evidence>
<dbReference type="PANTHER" id="PTHR43214">
    <property type="entry name" value="TWO-COMPONENT RESPONSE REGULATOR"/>
    <property type="match status" value="1"/>
</dbReference>
<dbReference type="PROSITE" id="PS50043">
    <property type="entry name" value="HTH_LUXR_2"/>
    <property type="match status" value="1"/>
</dbReference>
<evidence type="ECO:0000259" key="6">
    <source>
        <dbReference type="PROSITE" id="PS50043"/>
    </source>
</evidence>
<dbReference type="InterPro" id="IPR039420">
    <property type="entry name" value="WalR-like"/>
</dbReference>
<keyword evidence="1 5" id="KW-0597">Phosphoprotein</keyword>
<sequence length="223" mass="23567">MTEAIRIVVVDDHPLYRDGLGQALSSVPDLEVVGVAADGAEAIVVVDELLPDVVVMDVQMPVLDGIAATRQLTARHPHLAVLMLTMAEDDDTVFQAMRAGARGYVLKGARQDDVARAVRGVAAGEALFGPGVAQRIGAYFARLAVSEDPAGAFPELTRREREILDLVAAGRSNPAIAHELFLSPKTVRNNVSNIFAKLQVADRAQAIVKARDAGLGRGEATAG</sequence>
<dbReference type="PANTHER" id="PTHR43214:SF24">
    <property type="entry name" value="TRANSCRIPTIONAL REGULATORY PROTEIN NARL-RELATED"/>
    <property type="match status" value="1"/>
</dbReference>
<dbReference type="InterPro" id="IPR058245">
    <property type="entry name" value="NreC/VraR/RcsB-like_REC"/>
</dbReference>
<dbReference type="Pfam" id="PF00196">
    <property type="entry name" value="GerE"/>
    <property type="match status" value="1"/>
</dbReference>
<evidence type="ECO:0000256" key="4">
    <source>
        <dbReference type="ARBA" id="ARBA00023163"/>
    </source>
</evidence>
<dbReference type="AlphaFoldDB" id="A0A3M8AJP1"/>
<keyword evidence="2" id="KW-0805">Transcription regulation</keyword>
<evidence type="ECO:0000259" key="7">
    <source>
        <dbReference type="PROSITE" id="PS50110"/>
    </source>
</evidence>
<evidence type="ECO:0000256" key="2">
    <source>
        <dbReference type="ARBA" id="ARBA00023015"/>
    </source>
</evidence>
<dbReference type="EMBL" id="RHHB01000004">
    <property type="protein sequence ID" value="RNB51259.1"/>
    <property type="molecule type" value="Genomic_DNA"/>
</dbReference>
<dbReference type="SMART" id="SM00448">
    <property type="entry name" value="REC"/>
    <property type="match status" value="1"/>
</dbReference>
<dbReference type="Proteomes" id="UP000275048">
    <property type="component" value="Unassembled WGS sequence"/>
</dbReference>
<dbReference type="RefSeq" id="WP_122935827.1">
    <property type="nucleotide sequence ID" value="NZ_JBHSNT010000060.1"/>
</dbReference>
<keyword evidence="9" id="KW-1185">Reference proteome</keyword>
<evidence type="ECO:0000256" key="5">
    <source>
        <dbReference type="PROSITE-ProRule" id="PRU00169"/>
    </source>
</evidence>
<dbReference type="Gene3D" id="3.40.50.2300">
    <property type="match status" value="1"/>
</dbReference>
<feature type="modified residue" description="4-aspartylphosphate" evidence="5">
    <location>
        <position position="57"/>
    </location>
</feature>
<dbReference type="CDD" id="cd06170">
    <property type="entry name" value="LuxR_C_like"/>
    <property type="match status" value="1"/>
</dbReference>
<dbReference type="GO" id="GO:0000160">
    <property type="term" value="P:phosphorelay signal transduction system"/>
    <property type="evidence" value="ECO:0007669"/>
    <property type="project" value="InterPro"/>
</dbReference>
<dbReference type="GO" id="GO:0006355">
    <property type="term" value="P:regulation of DNA-templated transcription"/>
    <property type="evidence" value="ECO:0007669"/>
    <property type="project" value="InterPro"/>
</dbReference>
<gene>
    <name evidence="8" type="ORF">EDM22_04285</name>
</gene>
<dbReference type="SUPFAM" id="SSF46894">
    <property type="entry name" value="C-terminal effector domain of the bipartite response regulators"/>
    <property type="match status" value="1"/>
</dbReference>
<dbReference type="OrthoDB" id="9808843at2"/>
<organism evidence="8 9">
    <name type="scientific">Agromyces tardus</name>
    <dbReference type="NCBI Taxonomy" id="2583849"/>
    <lineage>
        <taxon>Bacteria</taxon>
        <taxon>Bacillati</taxon>
        <taxon>Actinomycetota</taxon>
        <taxon>Actinomycetes</taxon>
        <taxon>Micrococcales</taxon>
        <taxon>Microbacteriaceae</taxon>
        <taxon>Agromyces</taxon>
    </lineage>
</organism>
<protein>
    <submittedName>
        <fullName evidence="8">DNA-binding response regulator</fullName>
    </submittedName>
</protein>
<dbReference type="PROSITE" id="PS50110">
    <property type="entry name" value="RESPONSE_REGULATORY"/>
    <property type="match status" value="1"/>
</dbReference>
<accession>A0A3M8AJP1</accession>
<dbReference type="SMART" id="SM00421">
    <property type="entry name" value="HTH_LUXR"/>
    <property type="match status" value="1"/>
</dbReference>
<dbReference type="InterPro" id="IPR000792">
    <property type="entry name" value="Tscrpt_reg_LuxR_C"/>
</dbReference>
<name>A0A3M8AJP1_9MICO</name>
<dbReference type="CDD" id="cd17535">
    <property type="entry name" value="REC_NarL-like"/>
    <property type="match status" value="1"/>
</dbReference>